<dbReference type="EMBL" id="VAJM01000018">
    <property type="protein sequence ID" value="TLM88457.1"/>
    <property type="molecule type" value="Genomic_DNA"/>
</dbReference>
<reference evidence="1 2" key="1">
    <citation type="submission" date="2019-05" db="EMBL/GenBank/DDBJ databases">
        <title>Hymenobacter edaphi sp. nov., isolated from abandoned arsenic-contaminated farmland soil.</title>
        <authorList>
            <person name="Nie L."/>
        </authorList>
    </citation>
    <scope>NUCLEOTIDE SEQUENCE [LARGE SCALE GENOMIC DNA]</scope>
    <source>
        <strain evidence="1 2">1-3-3-8</strain>
    </source>
</reference>
<protein>
    <submittedName>
        <fullName evidence="1">Uncharacterized protein</fullName>
    </submittedName>
</protein>
<accession>A0A5R8WIZ5</accession>
<sequence>MAIHLHFRHAQGLPMGEPLAAWESPPCLVFPSVHALQQAADAQGLKELFYDGPDALFPDCALGKANFWADAEELVWELACDHTDDPEDATTWPAGYALLQFLTFWRLALNEDGAHLELIHI</sequence>
<name>A0A5R8WIZ5_9BACT</name>
<dbReference type="Proteomes" id="UP000305517">
    <property type="component" value="Unassembled WGS sequence"/>
</dbReference>
<evidence type="ECO:0000313" key="1">
    <source>
        <dbReference type="EMBL" id="TLM88457.1"/>
    </source>
</evidence>
<dbReference type="OrthoDB" id="9829052at2"/>
<comment type="caution">
    <text evidence="1">The sequence shown here is derived from an EMBL/GenBank/DDBJ whole genome shotgun (WGS) entry which is preliminary data.</text>
</comment>
<dbReference type="AlphaFoldDB" id="A0A5R8WIZ5"/>
<evidence type="ECO:0000313" key="2">
    <source>
        <dbReference type="Proteomes" id="UP000305517"/>
    </source>
</evidence>
<keyword evidence="2" id="KW-1185">Reference proteome</keyword>
<dbReference type="RefSeq" id="WP_138081979.1">
    <property type="nucleotide sequence ID" value="NZ_VAJM01000018.1"/>
</dbReference>
<organism evidence="1 2">
    <name type="scientific">Hymenobacter jeollabukensis</name>
    <dbReference type="NCBI Taxonomy" id="2025313"/>
    <lineage>
        <taxon>Bacteria</taxon>
        <taxon>Pseudomonadati</taxon>
        <taxon>Bacteroidota</taxon>
        <taxon>Cytophagia</taxon>
        <taxon>Cytophagales</taxon>
        <taxon>Hymenobacteraceae</taxon>
        <taxon>Hymenobacter</taxon>
    </lineage>
</organism>
<gene>
    <name evidence="1" type="ORF">FDY95_24150</name>
</gene>
<proteinExistence type="predicted"/>